<feature type="transmembrane region" description="Helical" evidence="1">
    <location>
        <begin position="115"/>
        <end position="134"/>
    </location>
</feature>
<keyword evidence="1" id="KW-0472">Membrane</keyword>
<name>A0A2A9E7Z5_9MICO</name>
<accession>A0A2A9E7Z5</accession>
<evidence type="ECO:0000313" key="3">
    <source>
        <dbReference type="Proteomes" id="UP000225548"/>
    </source>
</evidence>
<feature type="transmembrane region" description="Helical" evidence="1">
    <location>
        <begin position="64"/>
        <end position="84"/>
    </location>
</feature>
<comment type="caution">
    <text evidence="2">The sequence shown here is derived from an EMBL/GenBank/DDBJ whole genome shotgun (WGS) entry which is preliminary data.</text>
</comment>
<feature type="transmembrane region" description="Helical" evidence="1">
    <location>
        <begin position="16"/>
        <end position="38"/>
    </location>
</feature>
<dbReference type="Proteomes" id="UP000225548">
    <property type="component" value="Unassembled WGS sequence"/>
</dbReference>
<proteinExistence type="predicted"/>
<feature type="transmembrane region" description="Helical" evidence="1">
    <location>
        <begin position="185"/>
        <end position="203"/>
    </location>
</feature>
<dbReference type="Pfam" id="PF06197">
    <property type="entry name" value="DUF998"/>
    <property type="match status" value="1"/>
</dbReference>
<dbReference type="AlphaFoldDB" id="A0A2A9E7Z5"/>
<reference evidence="2 3" key="1">
    <citation type="submission" date="2017-10" db="EMBL/GenBank/DDBJ databases">
        <title>Sequencing the genomes of 1000 actinobacteria strains.</title>
        <authorList>
            <person name="Klenk H.-P."/>
        </authorList>
    </citation>
    <scope>NUCLEOTIDE SEQUENCE [LARGE SCALE GENOMIC DNA]</scope>
    <source>
        <strain evidence="2 3">DSM 18966</strain>
    </source>
</reference>
<keyword evidence="3" id="KW-1185">Reference proteome</keyword>
<evidence type="ECO:0000256" key="1">
    <source>
        <dbReference type="SAM" id="Phobius"/>
    </source>
</evidence>
<feature type="transmembrane region" description="Helical" evidence="1">
    <location>
        <begin position="146"/>
        <end position="165"/>
    </location>
</feature>
<protein>
    <submittedName>
        <fullName evidence="2">Putative membrane protein</fullName>
    </submittedName>
</protein>
<sequence>MPRPRPDVVEQPPGDVPWWAVVSAVVAPVAMIGGWTLAQSQQASFDPVRSTISDLATQASTAPWIMGAGLALTGVAHLVTAAGLRPVPRPARIVHALGGAATLAVAAFPSDVAPGAHAAAATLGFGALALWPAWSRRRGTTGVLRPAVATGASVVLLALLAAFLLELWQVTSDGRATGLTERLVAGAQALWPLVVTCALVRSARRAQVEAVRPTAMP</sequence>
<dbReference type="EMBL" id="PDJG01000001">
    <property type="protein sequence ID" value="PFG34290.1"/>
    <property type="molecule type" value="Genomic_DNA"/>
</dbReference>
<keyword evidence="1" id="KW-1133">Transmembrane helix</keyword>
<feature type="transmembrane region" description="Helical" evidence="1">
    <location>
        <begin position="91"/>
        <end position="109"/>
    </location>
</feature>
<gene>
    <name evidence="2" type="ORF">ATL42_2196</name>
</gene>
<organism evidence="2 3">
    <name type="scientific">Sanguibacter antarcticus</name>
    <dbReference type="NCBI Taxonomy" id="372484"/>
    <lineage>
        <taxon>Bacteria</taxon>
        <taxon>Bacillati</taxon>
        <taxon>Actinomycetota</taxon>
        <taxon>Actinomycetes</taxon>
        <taxon>Micrococcales</taxon>
        <taxon>Sanguibacteraceae</taxon>
        <taxon>Sanguibacter</taxon>
    </lineage>
</organism>
<dbReference type="InterPro" id="IPR009339">
    <property type="entry name" value="DUF998"/>
</dbReference>
<keyword evidence="1" id="KW-0812">Transmembrane</keyword>
<evidence type="ECO:0000313" key="2">
    <source>
        <dbReference type="EMBL" id="PFG34290.1"/>
    </source>
</evidence>